<feature type="domain" description="DALR anticodon binding" evidence="13">
    <location>
        <begin position="438"/>
        <end position="557"/>
    </location>
</feature>
<keyword evidence="5 11" id="KW-0436">Ligase</keyword>
<dbReference type="Pfam" id="PF03485">
    <property type="entry name" value="Arg_tRNA_synt_N"/>
    <property type="match status" value="1"/>
</dbReference>
<evidence type="ECO:0000256" key="2">
    <source>
        <dbReference type="ARBA" id="ARBA00005594"/>
    </source>
</evidence>
<dbReference type="InterPro" id="IPR036695">
    <property type="entry name" value="Arg-tRNA-synth_N_sf"/>
</dbReference>
<dbReference type="CDD" id="cd07956">
    <property type="entry name" value="Anticodon_Ia_Arg"/>
    <property type="match status" value="1"/>
</dbReference>
<dbReference type="AlphaFoldDB" id="A0A2T4TWP9"/>
<gene>
    <name evidence="11" type="primary">argS</name>
    <name evidence="15" type="ORF">CLG94_09635</name>
</gene>
<dbReference type="FunFam" id="3.40.50.620:FF:000062">
    <property type="entry name" value="Arginine--tRNA ligase"/>
    <property type="match status" value="1"/>
</dbReference>
<dbReference type="CDD" id="cd00671">
    <property type="entry name" value="ArgRS_core"/>
    <property type="match status" value="1"/>
</dbReference>
<keyword evidence="8 11" id="KW-0648">Protein biosynthesis</keyword>
<evidence type="ECO:0000256" key="3">
    <source>
        <dbReference type="ARBA" id="ARBA00011245"/>
    </source>
</evidence>
<evidence type="ECO:0000256" key="4">
    <source>
        <dbReference type="ARBA" id="ARBA00022490"/>
    </source>
</evidence>
<dbReference type="SUPFAM" id="SSF52374">
    <property type="entry name" value="Nucleotidylyl transferase"/>
    <property type="match status" value="1"/>
</dbReference>
<comment type="subunit">
    <text evidence="3 11">Monomer.</text>
</comment>
<feature type="short sequence motif" description="'HIGH' region" evidence="11">
    <location>
        <begin position="133"/>
        <end position="143"/>
    </location>
</feature>
<evidence type="ECO:0000256" key="10">
    <source>
        <dbReference type="ARBA" id="ARBA00049339"/>
    </source>
</evidence>
<dbReference type="OrthoDB" id="9803211at2"/>
<dbReference type="InterPro" id="IPR005148">
    <property type="entry name" value="Arg-tRNA-synth_N"/>
</dbReference>
<reference evidence="15 16" key="1">
    <citation type="submission" date="2017-09" db="EMBL/GenBank/DDBJ databases">
        <title>Bloom of a denitrifying methanotroph, Candidatus Methylomirabilis limnetica, in a deep stratified lake.</title>
        <authorList>
            <person name="Graf J.S."/>
            <person name="Marchant H.K."/>
            <person name="Tienken D."/>
            <person name="Hach P.F."/>
            <person name="Brand A."/>
            <person name="Schubert C.J."/>
            <person name="Kuypers M.M."/>
            <person name="Milucka J."/>
        </authorList>
    </citation>
    <scope>NUCLEOTIDE SEQUENCE [LARGE SCALE GENOMIC DNA]</scope>
    <source>
        <strain evidence="15 16">Zug</strain>
    </source>
</reference>
<dbReference type="GO" id="GO:0006420">
    <property type="term" value="P:arginyl-tRNA aminoacylation"/>
    <property type="evidence" value="ECO:0007669"/>
    <property type="project" value="UniProtKB-UniRule"/>
</dbReference>
<dbReference type="GO" id="GO:0005737">
    <property type="term" value="C:cytoplasm"/>
    <property type="evidence" value="ECO:0007669"/>
    <property type="project" value="UniProtKB-SubCell"/>
</dbReference>
<keyword evidence="4 11" id="KW-0963">Cytoplasm</keyword>
<dbReference type="InterPro" id="IPR009080">
    <property type="entry name" value="tRNAsynth_Ia_anticodon-bd"/>
</dbReference>
<evidence type="ECO:0000256" key="8">
    <source>
        <dbReference type="ARBA" id="ARBA00022917"/>
    </source>
</evidence>
<dbReference type="EMBL" id="NVQC01000023">
    <property type="protein sequence ID" value="PTL35520.1"/>
    <property type="molecule type" value="Genomic_DNA"/>
</dbReference>
<evidence type="ECO:0000256" key="5">
    <source>
        <dbReference type="ARBA" id="ARBA00022598"/>
    </source>
</evidence>
<sequence>MISALKTNLTKSLLTAIKQAGLESGLAQDAPAQLTWEYPSDQAFGDLSTTLAFGLAKALRQKPREIALQIAASATFPSDLVDRVEVAGAGYLNFFIARPFWRHLVQEILRAGSTYGRADVGGGRRVLVEFVSANPTGPLVVVSARAAAIGDAIARLLEAIGHRPYREYYVNDAGNQFRNLALAMEVRCRQRLGEDCPMPEEAYPGDYLIDLAREFLEQHGPEALLAPEPERRDRLGRFAVERILRWQRASLEAYGVTFDGWFSERALRERREPERVMEALRERGFLYEHESALWFRSTAFGDDKDRVLVKGDGDITYFLPDIAYHQDKFARGFDQVIDLWGPDHHGYIARMRAAMQALDHPPEAFRVLIVQLVRLMRGTEQVRMSKRSGQFVMMDELVEEVGRDAARFIFLTRRCDSHLDFDLELAKSASEENPVYYVQYAHTRLCSILRQAAKAQFPAPTPEDALESLDLQEEIGLIKQLALYPELVIGAAQALEPHRLTTYLHDLAAQFHGYYTRHRIISADRNLTRARLALVAALRVVMANALGLLGVSAPERM</sequence>
<keyword evidence="9 11" id="KW-0030">Aminoacyl-tRNA synthetase</keyword>
<proteinExistence type="inferred from homology"/>
<dbReference type="SUPFAM" id="SSF47323">
    <property type="entry name" value="Anticodon-binding domain of a subclass of class I aminoacyl-tRNA synthetases"/>
    <property type="match status" value="1"/>
</dbReference>
<evidence type="ECO:0000259" key="14">
    <source>
        <dbReference type="SMART" id="SM01016"/>
    </source>
</evidence>
<dbReference type="Proteomes" id="UP000241436">
    <property type="component" value="Unassembled WGS sequence"/>
</dbReference>
<keyword evidence="7 11" id="KW-0067">ATP-binding</keyword>
<keyword evidence="6 11" id="KW-0547">Nucleotide-binding</keyword>
<dbReference type="Gene3D" id="3.40.50.620">
    <property type="entry name" value="HUPs"/>
    <property type="match status" value="1"/>
</dbReference>
<dbReference type="Gene3D" id="3.30.1360.70">
    <property type="entry name" value="Arginyl tRNA synthetase N-terminal domain"/>
    <property type="match status" value="1"/>
</dbReference>
<dbReference type="GO" id="GO:0005524">
    <property type="term" value="F:ATP binding"/>
    <property type="evidence" value="ECO:0007669"/>
    <property type="project" value="UniProtKB-UniRule"/>
</dbReference>
<dbReference type="HAMAP" id="MF_00123">
    <property type="entry name" value="Arg_tRNA_synth"/>
    <property type="match status" value="1"/>
</dbReference>
<evidence type="ECO:0000259" key="13">
    <source>
        <dbReference type="SMART" id="SM00836"/>
    </source>
</evidence>
<dbReference type="InterPro" id="IPR001278">
    <property type="entry name" value="Arg-tRNA-ligase"/>
</dbReference>
<evidence type="ECO:0000256" key="1">
    <source>
        <dbReference type="ARBA" id="ARBA00004496"/>
    </source>
</evidence>
<dbReference type="InterPro" id="IPR014729">
    <property type="entry name" value="Rossmann-like_a/b/a_fold"/>
</dbReference>
<accession>A0A2T4TWP9</accession>
<dbReference type="PANTHER" id="PTHR11956:SF5">
    <property type="entry name" value="ARGININE--TRNA LIGASE, CYTOPLASMIC"/>
    <property type="match status" value="1"/>
</dbReference>
<evidence type="ECO:0000313" key="15">
    <source>
        <dbReference type="EMBL" id="PTL35520.1"/>
    </source>
</evidence>
<dbReference type="Pfam" id="PF00750">
    <property type="entry name" value="tRNA-synt_1d"/>
    <property type="match status" value="2"/>
</dbReference>
<reference evidence="16" key="2">
    <citation type="journal article" date="2018" name="Environ. Microbiol.">
        <title>Bloom of a denitrifying methanotroph, 'Candidatus Methylomirabilis limnetica', in a deep stratified lake.</title>
        <authorList>
            <person name="Graf J.S."/>
            <person name="Mayr M.J."/>
            <person name="Marchant H.K."/>
            <person name="Tienken D."/>
            <person name="Hach P.F."/>
            <person name="Brand A."/>
            <person name="Schubert C.J."/>
            <person name="Kuypers M.M."/>
            <person name="Milucka J."/>
        </authorList>
    </citation>
    <scope>NUCLEOTIDE SEQUENCE [LARGE SCALE GENOMIC DNA]</scope>
    <source>
        <strain evidence="16">Zug</strain>
    </source>
</reference>
<comment type="catalytic activity">
    <reaction evidence="10 11">
        <text>tRNA(Arg) + L-arginine + ATP = L-arginyl-tRNA(Arg) + AMP + diphosphate</text>
        <dbReference type="Rhea" id="RHEA:20301"/>
        <dbReference type="Rhea" id="RHEA-COMP:9658"/>
        <dbReference type="Rhea" id="RHEA-COMP:9673"/>
        <dbReference type="ChEBI" id="CHEBI:30616"/>
        <dbReference type="ChEBI" id="CHEBI:32682"/>
        <dbReference type="ChEBI" id="CHEBI:33019"/>
        <dbReference type="ChEBI" id="CHEBI:78442"/>
        <dbReference type="ChEBI" id="CHEBI:78513"/>
        <dbReference type="ChEBI" id="CHEBI:456215"/>
        <dbReference type="EC" id="6.1.1.19"/>
    </reaction>
</comment>
<evidence type="ECO:0000313" key="16">
    <source>
        <dbReference type="Proteomes" id="UP000241436"/>
    </source>
</evidence>
<organism evidence="15 16">
    <name type="scientific">Candidatus Methylomirabilis limnetica</name>
    <dbReference type="NCBI Taxonomy" id="2033718"/>
    <lineage>
        <taxon>Bacteria</taxon>
        <taxon>Candidatus Methylomirabilota</taxon>
        <taxon>Candidatus Methylomirabilia</taxon>
        <taxon>Candidatus Methylomirabilales</taxon>
        <taxon>Candidatus Methylomirabilaceae</taxon>
        <taxon>Candidatus Methylomirabilis</taxon>
    </lineage>
</organism>
<evidence type="ECO:0000256" key="9">
    <source>
        <dbReference type="ARBA" id="ARBA00023146"/>
    </source>
</evidence>
<name>A0A2T4TWP9_9BACT</name>
<dbReference type="Gene3D" id="1.10.730.10">
    <property type="entry name" value="Isoleucyl-tRNA Synthetase, Domain 1"/>
    <property type="match status" value="1"/>
</dbReference>
<keyword evidence="16" id="KW-1185">Reference proteome</keyword>
<dbReference type="GO" id="GO:0004814">
    <property type="term" value="F:arginine-tRNA ligase activity"/>
    <property type="evidence" value="ECO:0007669"/>
    <property type="project" value="UniProtKB-UniRule"/>
</dbReference>
<feature type="domain" description="Arginyl tRNA synthetase N-terminal" evidence="14">
    <location>
        <begin position="7"/>
        <end position="96"/>
    </location>
</feature>
<evidence type="ECO:0000256" key="11">
    <source>
        <dbReference type="HAMAP-Rule" id="MF_00123"/>
    </source>
</evidence>
<evidence type="ECO:0000256" key="12">
    <source>
        <dbReference type="RuleBase" id="RU363038"/>
    </source>
</evidence>
<dbReference type="InterPro" id="IPR035684">
    <property type="entry name" value="ArgRS_core"/>
</dbReference>
<comment type="subcellular location">
    <subcellularLocation>
        <location evidence="1 11">Cytoplasm</location>
    </subcellularLocation>
</comment>
<dbReference type="FunFam" id="1.10.730.10:FF:000008">
    <property type="entry name" value="Arginine--tRNA ligase"/>
    <property type="match status" value="1"/>
</dbReference>
<dbReference type="InterPro" id="IPR008909">
    <property type="entry name" value="DALR_anticod-bd"/>
</dbReference>
<comment type="similarity">
    <text evidence="2 11 12">Belongs to the class-I aminoacyl-tRNA synthetase family.</text>
</comment>
<dbReference type="NCBIfam" id="TIGR00456">
    <property type="entry name" value="argS"/>
    <property type="match status" value="1"/>
</dbReference>
<dbReference type="PRINTS" id="PR01038">
    <property type="entry name" value="TRNASYNTHARG"/>
</dbReference>
<protein>
    <recommendedName>
        <fullName evidence="11">Arginine--tRNA ligase</fullName>
        <ecNumber evidence="11">6.1.1.19</ecNumber>
    </recommendedName>
    <alternativeName>
        <fullName evidence="11">Arginyl-tRNA synthetase</fullName>
        <shortName evidence="11">ArgRS</shortName>
    </alternativeName>
</protein>
<dbReference type="SMART" id="SM01016">
    <property type="entry name" value="Arg_tRNA_synt_N"/>
    <property type="match status" value="1"/>
</dbReference>
<dbReference type="SMART" id="SM00836">
    <property type="entry name" value="DALR_1"/>
    <property type="match status" value="1"/>
</dbReference>
<dbReference type="EC" id="6.1.1.19" evidence="11"/>
<dbReference type="PANTHER" id="PTHR11956">
    <property type="entry name" value="ARGINYL-TRNA SYNTHETASE"/>
    <property type="match status" value="1"/>
</dbReference>
<evidence type="ECO:0000256" key="6">
    <source>
        <dbReference type="ARBA" id="ARBA00022741"/>
    </source>
</evidence>
<evidence type="ECO:0000256" key="7">
    <source>
        <dbReference type="ARBA" id="ARBA00022840"/>
    </source>
</evidence>
<dbReference type="Pfam" id="PF05746">
    <property type="entry name" value="DALR_1"/>
    <property type="match status" value="1"/>
</dbReference>
<comment type="caution">
    <text evidence="15">The sequence shown here is derived from an EMBL/GenBank/DDBJ whole genome shotgun (WGS) entry which is preliminary data.</text>
</comment>
<dbReference type="SUPFAM" id="SSF55190">
    <property type="entry name" value="Arginyl-tRNA synthetase (ArgRS), N-terminal 'additional' domain"/>
    <property type="match status" value="1"/>
</dbReference>
<dbReference type="RefSeq" id="WP_107563035.1">
    <property type="nucleotide sequence ID" value="NZ_NVQC01000023.1"/>
</dbReference>